<organism evidence="2 3">
    <name type="scientific">Kineosporia corallincola</name>
    <dbReference type="NCBI Taxonomy" id="2835133"/>
    <lineage>
        <taxon>Bacteria</taxon>
        <taxon>Bacillati</taxon>
        <taxon>Actinomycetota</taxon>
        <taxon>Actinomycetes</taxon>
        <taxon>Kineosporiales</taxon>
        <taxon>Kineosporiaceae</taxon>
        <taxon>Kineosporia</taxon>
    </lineage>
</organism>
<dbReference type="EMBL" id="JAHBAY010000006">
    <property type="protein sequence ID" value="MBT0770382.1"/>
    <property type="molecule type" value="Genomic_DNA"/>
</dbReference>
<evidence type="ECO:0000256" key="1">
    <source>
        <dbReference type="SAM" id="MobiDB-lite"/>
    </source>
</evidence>
<feature type="region of interest" description="Disordered" evidence="1">
    <location>
        <begin position="1"/>
        <end position="25"/>
    </location>
</feature>
<dbReference type="SUPFAM" id="SSF102405">
    <property type="entry name" value="MCP/YpsA-like"/>
    <property type="match status" value="1"/>
</dbReference>
<dbReference type="Proteomes" id="UP001197247">
    <property type="component" value="Unassembled WGS sequence"/>
</dbReference>
<dbReference type="InterPro" id="IPR041164">
    <property type="entry name" value="LDcluster4"/>
</dbReference>
<dbReference type="InterPro" id="IPR005268">
    <property type="entry name" value="CHP00725"/>
</dbReference>
<dbReference type="PANTHER" id="PTHR43393:SF3">
    <property type="entry name" value="LYSINE DECARBOXYLASE-LIKE PROTEIN"/>
    <property type="match status" value="1"/>
</dbReference>
<dbReference type="InterPro" id="IPR052341">
    <property type="entry name" value="LOG_family_nucleotidases"/>
</dbReference>
<proteinExistence type="predicted"/>
<name>A0ABS5TH12_9ACTN</name>
<evidence type="ECO:0000313" key="3">
    <source>
        <dbReference type="Proteomes" id="UP001197247"/>
    </source>
</evidence>
<keyword evidence="3" id="KW-1185">Reference proteome</keyword>
<sequence length="187" mass="18480">MSDARDPTAAPQGPGVTAADGTTQRGEAGRAVQVAVCGPRDCTPGQAESAYRVGVLLARAGVVVICGGGVGVMAAVASGVRSAGGTVVGIRPGADTEGASPDLSVTIVTNLGEARNAVIVWSADAVIAVGGSWGTLSEVALARRRGGVPVVVLDGWRVVGPDGQPVDQGISYVDTPEEAVRQALPGS</sequence>
<accession>A0ABS5TH12</accession>
<protein>
    <submittedName>
        <fullName evidence="2">TIGR00725 family protein</fullName>
    </submittedName>
</protein>
<dbReference type="Pfam" id="PF18306">
    <property type="entry name" value="LDcluster4"/>
    <property type="match status" value="1"/>
</dbReference>
<dbReference type="PANTHER" id="PTHR43393">
    <property type="entry name" value="CYTOKININ RIBOSIDE 5'-MONOPHOSPHATE PHOSPHORIBOHYDROLASE"/>
    <property type="match status" value="1"/>
</dbReference>
<dbReference type="NCBIfam" id="TIGR00725">
    <property type="entry name" value="TIGR00725 family protein"/>
    <property type="match status" value="1"/>
</dbReference>
<reference evidence="2 3" key="1">
    <citation type="submission" date="2021-05" db="EMBL/GenBank/DDBJ databases">
        <title>Kineosporia and Streptomyces sp. nov. two new marine actinobacteria isolated from Coral.</title>
        <authorList>
            <person name="Buangrab K."/>
            <person name="Sutthacheep M."/>
            <person name="Yeemin T."/>
            <person name="Harunari E."/>
            <person name="Igarashi Y."/>
            <person name="Kanchanasin P."/>
            <person name="Tanasupawat S."/>
            <person name="Phongsopitanun W."/>
        </authorList>
    </citation>
    <scope>NUCLEOTIDE SEQUENCE [LARGE SCALE GENOMIC DNA]</scope>
    <source>
        <strain evidence="2 3">J2-2</strain>
    </source>
</reference>
<dbReference type="Gene3D" id="3.40.50.450">
    <property type="match status" value="1"/>
</dbReference>
<comment type="caution">
    <text evidence="2">The sequence shown here is derived from an EMBL/GenBank/DDBJ whole genome shotgun (WGS) entry which is preliminary data.</text>
</comment>
<evidence type="ECO:0000313" key="2">
    <source>
        <dbReference type="EMBL" id="MBT0770382.1"/>
    </source>
</evidence>
<gene>
    <name evidence="2" type="ORF">KIH74_15675</name>
</gene>